<evidence type="ECO:0000313" key="13">
    <source>
        <dbReference type="EMBL" id="MBB6566227.1"/>
    </source>
</evidence>
<dbReference type="FunFam" id="3.20.20.360:FF:000001">
    <property type="entry name" value="Malate synthase"/>
    <property type="match status" value="1"/>
</dbReference>
<dbReference type="Gene3D" id="3.20.20.360">
    <property type="entry name" value="Malate synthase, domain 3"/>
    <property type="match status" value="1"/>
</dbReference>
<protein>
    <recommendedName>
        <fullName evidence="7 9">Malate synthase</fullName>
        <ecNumber evidence="2 9">2.3.3.9</ecNumber>
    </recommendedName>
</protein>
<dbReference type="GO" id="GO:0005737">
    <property type="term" value="C:cytoplasm"/>
    <property type="evidence" value="ECO:0007669"/>
    <property type="project" value="TreeGrafter"/>
</dbReference>
<dbReference type="EC" id="2.3.3.9" evidence="2 9"/>
<dbReference type="Proteomes" id="UP000534306">
    <property type="component" value="Unassembled WGS sequence"/>
</dbReference>
<evidence type="ECO:0000256" key="4">
    <source>
        <dbReference type="ARBA" id="ARBA00022532"/>
    </source>
</evidence>
<feature type="active site" description="Proton acceptor" evidence="8">
    <location>
        <position position="160"/>
    </location>
</feature>
<dbReference type="GO" id="GO:0006099">
    <property type="term" value="P:tricarboxylic acid cycle"/>
    <property type="evidence" value="ECO:0007669"/>
    <property type="project" value="UniProtKB-KW"/>
</dbReference>
<evidence type="ECO:0000256" key="1">
    <source>
        <dbReference type="ARBA" id="ARBA00006394"/>
    </source>
</evidence>
<feature type="active site" description="Proton donor" evidence="8">
    <location>
        <position position="443"/>
    </location>
</feature>
<evidence type="ECO:0000256" key="5">
    <source>
        <dbReference type="ARBA" id="ARBA00022679"/>
    </source>
</evidence>
<dbReference type="Proteomes" id="UP000553957">
    <property type="component" value="Unassembled WGS sequence"/>
</dbReference>
<dbReference type="UniPathway" id="UPA00703">
    <property type="reaction ID" value="UER00720"/>
</dbReference>
<dbReference type="FunFam" id="1.20.1220.12:FF:000001">
    <property type="entry name" value="Malate synthase"/>
    <property type="match status" value="1"/>
</dbReference>
<keyword evidence="14" id="KW-0012">Acyltransferase</keyword>
<comment type="catalytic activity">
    <reaction evidence="6 9">
        <text>glyoxylate + acetyl-CoA + H2O = (S)-malate + CoA + H(+)</text>
        <dbReference type="Rhea" id="RHEA:18181"/>
        <dbReference type="ChEBI" id="CHEBI:15377"/>
        <dbReference type="ChEBI" id="CHEBI:15378"/>
        <dbReference type="ChEBI" id="CHEBI:15589"/>
        <dbReference type="ChEBI" id="CHEBI:36655"/>
        <dbReference type="ChEBI" id="CHEBI:57287"/>
        <dbReference type="ChEBI" id="CHEBI:57288"/>
        <dbReference type="EC" id="2.3.3.9"/>
    </reaction>
</comment>
<evidence type="ECO:0000256" key="3">
    <source>
        <dbReference type="ARBA" id="ARBA00022435"/>
    </source>
</evidence>
<dbReference type="RefSeq" id="WP_171675756.1">
    <property type="nucleotide sequence ID" value="NZ_BAAAGT010000010.1"/>
</dbReference>
<feature type="domain" description="Malate synthase TIM barrel" evidence="10">
    <location>
        <begin position="156"/>
        <end position="401"/>
    </location>
</feature>
<dbReference type="SUPFAM" id="SSF51645">
    <property type="entry name" value="Malate synthase G"/>
    <property type="match status" value="1"/>
</dbReference>
<feature type="domain" description="Malate synthase C-terminal" evidence="12">
    <location>
        <begin position="409"/>
        <end position="519"/>
    </location>
</feature>
<dbReference type="InterPro" id="IPR019830">
    <property type="entry name" value="Malate_synthase_CS"/>
</dbReference>
<evidence type="ECO:0000259" key="11">
    <source>
        <dbReference type="Pfam" id="PF20656"/>
    </source>
</evidence>
<evidence type="ECO:0000256" key="6">
    <source>
        <dbReference type="ARBA" id="ARBA00047918"/>
    </source>
</evidence>
<reference evidence="13 16" key="2">
    <citation type="submission" date="2020-08" db="EMBL/GenBank/DDBJ databases">
        <title>Sequencing the genomes of 1000 actinobacteria strains.</title>
        <authorList>
            <person name="Klenk H.-P."/>
        </authorList>
    </citation>
    <scope>NUCLEOTIDE SEQUENCE [LARGE SCALE GENOMIC DNA]</scope>
    <source>
        <strain evidence="13 16">DSM 15626</strain>
    </source>
</reference>
<dbReference type="PANTHER" id="PTHR42902:SF1">
    <property type="entry name" value="MALATE SYNTHASE 1-RELATED"/>
    <property type="match status" value="1"/>
</dbReference>
<organism evidence="14 15">
    <name type="scientific">Kribbella sandramycini</name>
    <dbReference type="NCBI Taxonomy" id="60450"/>
    <lineage>
        <taxon>Bacteria</taxon>
        <taxon>Bacillati</taxon>
        <taxon>Actinomycetota</taxon>
        <taxon>Actinomycetes</taxon>
        <taxon>Propionibacteriales</taxon>
        <taxon>Kribbellaceae</taxon>
        <taxon>Kribbella</taxon>
    </lineage>
</organism>
<evidence type="ECO:0000313" key="14">
    <source>
        <dbReference type="EMBL" id="NOL43107.1"/>
    </source>
</evidence>
<dbReference type="Gene3D" id="1.20.1220.12">
    <property type="entry name" value="Malate synthase, domain III"/>
    <property type="match status" value="1"/>
</dbReference>
<dbReference type="PANTHER" id="PTHR42902">
    <property type="entry name" value="MALATE SYNTHASE"/>
    <property type="match status" value="1"/>
</dbReference>
<dbReference type="Pfam" id="PF01274">
    <property type="entry name" value="MS_TIM-barrel"/>
    <property type="match status" value="1"/>
</dbReference>
<dbReference type="InterPro" id="IPR044856">
    <property type="entry name" value="Malate_synth_C_sf"/>
</dbReference>
<evidence type="ECO:0000259" key="10">
    <source>
        <dbReference type="Pfam" id="PF01274"/>
    </source>
</evidence>
<dbReference type="Pfam" id="PF20656">
    <property type="entry name" value="MS_N"/>
    <property type="match status" value="1"/>
</dbReference>
<dbReference type="GO" id="GO:0004474">
    <property type="term" value="F:malate synthase activity"/>
    <property type="evidence" value="ECO:0007669"/>
    <property type="project" value="UniProtKB-EC"/>
</dbReference>
<comment type="caution">
    <text evidence="14">The sequence shown here is derived from an EMBL/GenBank/DDBJ whole genome shotgun (WGS) entry which is preliminary data.</text>
</comment>
<name>A0A7Y4L455_9ACTN</name>
<dbReference type="GO" id="GO:0006097">
    <property type="term" value="P:glyoxylate cycle"/>
    <property type="evidence" value="ECO:0007669"/>
    <property type="project" value="UniProtKB-UniPathway"/>
</dbReference>
<evidence type="ECO:0000313" key="15">
    <source>
        <dbReference type="Proteomes" id="UP000534306"/>
    </source>
</evidence>
<accession>A0A7Y4L455</accession>
<evidence type="ECO:0000256" key="7">
    <source>
        <dbReference type="ARBA" id="ARBA00068441"/>
    </source>
</evidence>
<keyword evidence="3 9" id="KW-0329">Glyoxylate bypass</keyword>
<keyword evidence="4 9" id="KW-0816">Tricarboxylic acid cycle</keyword>
<dbReference type="Pfam" id="PF20659">
    <property type="entry name" value="MS_C"/>
    <property type="match status" value="1"/>
</dbReference>
<dbReference type="NCBIfam" id="TIGR01344">
    <property type="entry name" value="malate_syn_A"/>
    <property type="match status" value="1"/>
</dbReference>
<proteinExistence type="inferred from homology"/>
<evidence type="ECO:0000256" key="8">
    <source>
        <dbReference type="PIRSR" id="PIRSR001363-1"/>
    </source>
</evidence>
<comment type="pathway">
    <text evidence="9">Carbohydrate metabolism; glyoxylate cycle; (S)-malate from isocitrate: step 2/2.</text>
</comment>
<evidence type="ECO:0000256" key="9">
    <source>
        <dbReference type="RuleBase" id="RU000555"/>
    </source>
</evidence>
<feature type="domain" description="Malate synthase N-terminal" evidence="11">
    <location>
        <begin position="5"/>
        <end position="63"/>
    </location>
</feature>
<dbReference type="InterPro" id="IPR048356">
    <property type="entry name" value="MS_N"/>
</dbReference>
<evidence type="ECO:0000313" key="16">
    <source>
        <dbReference type="Proteomes" id="UP000553957"/>
    </source>
</evidence>
<dbReference type="InterPro" id="IPR006252">
    <property type="entry name" value="Malate_synthA"/>
</dbReference>
<sequence length="521" mass="57724">MAIEVIGTRGERYDEILTEPALGLIERLHREYDGRRQALLARRQERVAEITAGASLGFRPETAAIRADPEWQVAPTAPGLVDRRVEITGPTDRKMTINALNSGAKVWLADQEDANTPAWENVVGGQLNLLDAITRRIDFATDAKSYALKPDAELATIVVRPRGWHLPEKHILVDGTPVSGALVDFALYLAACGQLQLDRGQGPYYYLPKMESYLEARLWNDVFVTAQEALGMPRGSIRATVLIETYPAAFEMEEILYELREHSAGLNAGRWDYMFSVIKTHRERGAEFQLPDRNSVTMTVPFMRAYTELLVRTCHRRGAHAIGGMAAFIPSKDPAVNEQAFAKVEADKTREAGDGFDGSWVAHPGMVDTCRAVFDAVLGAEPNQLGKLRADVEVTAAQLLDVAATPGAVTEAGLRNNISVALQYLAAWLEGTGAVGIFNLMEDAATAEISRSQIWQWRRNNVILDTGAQVTTELVERIVDDEINAFDESLRYQSARALFLEVTLADEYVDFLTLPAYERFK</sequence>
<gene>
    <name evidence="14" type="primary">aceB</name>
    <name evidence="13" type="ORF">HNR71_001864</name>
    <name evidence="14" type="ORF">HPO96_22935</name>
</gene>
<dbReference type="CDD" id="cd00727">
    <property type="entry name" value="malate_synt_A"/>
    <property type="match status" value="1"/>
</dbReference>
<evidence type="ECO:0000259" key="12">
    <source>
        <dbReference type="Pfam" id="PF20659"/>
    </source>
</evidence>
<dbReference type="InterPro" id="IPR011076">
    <property type="entry name" value="Malate_synth_sf"/>
</dbReference>
<keyword evidence="15" id="KW-1185">Reference proteome</keyword>
<reference evidence="14 15" key="1">
    <citation type="submission" date="2020-05" db="EMBL/GenBank/DDBJ databases">
        <title>Genome sequence of Kribbella sandramycini ATCC 39419.</title>
        <authorList>
            <person name="Maclea K.S."/>
            <person name="Fair J.L."/>
        </authorList>
    </citation>
    <scope>NUCLEOTIDE SEQUENCE [LARGE SCALE GENOMIC DNA]</scope>
    <source>
        <strain evidence="14 15">ATCC 39419</strain>
    </source>
</reference>
<evidence type="ECO:0000256" key="2">
    <source>
        <dbReference type="ARBA" id="ARBA00012636"/>
    </source>
</evidence>
<dbReference type="EMBL" id="JABJRC010000005">
    <property type="protein sequence ID" value="NOL43107.1"/>
    <property type="molecule type" value="Genomic_DNA"/>
</dbReference>
<dbReference type="InterPro" id="IPR001465">
    <property type="entry name" value="Malate_synthase_TIM"/>
</dbReference>
<dbReference type="PROSITE" id="PS00510">
    <property type="entry name" value="MALATE_SYNTHASE"/>
    <property type="match status" value="1"/>
</dbReference>
<dbReference type="EMBL" id="JACHKF010000001">
    <property type="protein sequence ID" value="MBB6566227.1"/>
    <property type="molecule type" value="Genomic_DNA"/>
</dbReference>
<comment type="similarity">
    <text evidence="1 9">Belongs to the malate synthase family.</text>
</comment>
<dbReference type="InterPro" id="IPR048355">
    <property type="entry name" value="MS_C"/>
</dbReference>
<dbReference type="PIRSF" id="PIRSF001363">
    <property type="entry name" value="Malate_synth"/>
    <property type="match status" value="1"/>
</dbReference>
<dbReference type="InterPro" id="IPR046363">
    <property type="entry name" value="MS_N_TIM-barrel_dom"/>
</dbReference>
<dbReference type="AlphaFoldDB" id="A0A7Y4L455"/>
<keyword evidence="5 9" id="KW-0808">Transferase</keyword>